<dbReference type="GO" id="GO:0046654">
    <property type="term" value="P:tetrahydrofolate biosynthetic process"/>
    <property type="evidence" value="ECO:0007669"/>
    <property type="project" value="UniProtKB-UniPathway"/>
</dbReference>
<name>A0A369CH73_9GAMM</name>
<organism evidence="11 12">
    <name type="scientific">Thioalbus denitrificans</name>
    <dbReference type="NCBI Taxonomy" id="547122"/>
    <lineage>
        <taxon>Bacteria</taxon>
        <taxon>Pseudomonadati</taxon>
        <taxon>Pseudomonadota</taxon>
        <taxon>Gammaproteobacteria</taxon>
        <taxon>Chromatiales</taxon>
        <taxon>Ectothiorhodospiraceae</taxon>
        <taxon>Thioalbus</taxon>
    </lineage>
</organism>
<gene>
    <name evidence="11" type="ORF">DFQ59_101342</name>
</gene>
<dbReference type="PRINTS" id="PR00070">
    <property type="entry name" value="DHFR"/>
</dbReference>
<dbReference type="Pfam" id="PF00186">
    <property type="entry name" value="DHFR_1"/>
    <property type="match status" value="1"/>
</dbReference>
<proteinExistence type="inferred from homology"/>
<comment type="caution">
    <text evidence="11">The sequence shown here is derived from an EMBL/GenBank/DDBJ whole genome shotgun (WGS) entry which is preliminary data.</text>
</comment>
<dbReference type="GO" id="GO:0004146">
    <property type="term" value="F:dihydrofolate reductase activity"/>
    <property type="evidence" value="ECO:0007669"/>
    <property type="project" value="UniProtKB-EC"/>
</dbReference>
<dbReference type="PANTHER" id="PTHR48069">
    <property type="entry name" value="DIHYDROFOLATE REDUCTASE"/>
    <property type="match status" value="1"/>
</dbReference>
<keyword evidence="12" id="KW-1185">Reference proteome</keyword>
<evidence type="ECO:0000256" key="6">
    <source>
        <dbReference type="ARBA" id="ARBA00023002"/>
    </source>
</evidence>
<dbReference type="Gene3D" id="3.40.430.10">
    <property type="entry name" value="Dihydrofolate Reductase, subunit A"/>
    <property type="match status" value="1"/>
</dbReference>
<dbReference type="GO" id="GO:0005829">
    <property type="term" value="C:cytosol"/>
    <property type="evidence" value="ECO:0007669"/>
    <property type="project" value="TreeGrafter"/>
</dbReference>
<dbReference type="PANTHER" id="PTHR48069:SF3">
    <property type="entry name" value="DIHYDROFOLATE REDUCTASE"/>
    <property type="match status" value="1"/>
</dbReference>
<sequence length="168" mass="18411">MLISLIVAMAEDRAIGIENRLPWHLPADLRHFRDTTMGSPLIMGRLTHESIGRPLPGRRNIIVSRDPDYRAEGCEVVGSVEAALAAAAGAGEVFVMGGASLYAQLLPRCDRLYLTLVEGSFTADAYFPGIDPGAWREIAREDHAPDADNPHPYSFRVLERVGASDRKE</sequence>
<dbReference type="InterPro" id="IPR024072">
    <property type="entry name" value="DHFR-like_dom_sf"/>
</dbReference>
<protein>
    <recommendedName>
        <fullName evidence="3 8">Dihydrofolate reductase</fullName>
        <ecNumber evidence="3 8">1.5.1.3</ecNumber>
    </recommendedName>
</protein>
<dbReference type="AlphaFoldDB" id="A0A369CH73"/>
<reference evidence="11 12" key="1">
    <citation type="submission" date="2018-07" db="EMBL/GenBank/DDBJ databases">
        <title>Genomic Encyclopedia of Type Strains, Phase IV (KMG-IV): sequencing the most valuable type-strain genomes for metagenomic binning, comparative biology and taxonomic classification.</title>
        <authorList>
            <person name="Goeker M."/>
        </authorList>
    </citation>
    <scope>NUCLEOTIDE SEQUENCE [LARGE SCALE GENOMIC DNA]</scope>
    <source>
        <strain evidence="11 12">DSM 26407</strain>
    </source>
</reference>
<dbReference type="InterPro" id="IPR017925">
    <property type="entry name" value="DHFR_CS"/>
</dbReference>
<dbReference type="OrthoDB" id="9804315at2"/>
<comment type="function">
    <text evidence="7 8">Key enzyme in folate metabolism. Catalyzes an essential reaction for de novo glycine and purine synthesis, and for DNA precursor synthesis.</text>
</comment>
<evidence type="ECO:0000256" key="2">
    <source>
        <dbReference type="ARBA" id="ARBA00009539"/>
    </source>
</evidence>
<comment type="catalytic activity">
    <reaction evidence="8">
        <text>(6S)-5,6,7,8-tetrahydrofolate + NADP(+) = 7,8-dihydrofolate + NADPH + H(+)</text>
        <dbReference type="Rhea" id="RHEA:15009"/>
        <dbReference type="ChEBI" id="CHEBI:15378"/>
        <dbReference type="ChEBI" id="CHEBI:57451"/>
        <dbReference type="ChEBI" id="CHEBI:57453"/>
        <dbReference type="ChEBI" id="CHEBI:57783"/>
        <dbReference type="ChEBI" id="CHEBI:58349"/>
        <dbReference type="EC" id="1.5.1.3"/>
    </reaction>
</comment>
<dbReference type="PROSITE" id="PS51330">
    <property type="entry name" value="DHFR_2"/>
    <property type="match status" value="1"/>
</dbReference>
<evidence type="ECO:0000256" key="9">
    <source>
        <dbReference type="RuleBase" id="RU004474"/>
    </source>
</evidence>
<dbReference type="FunFam" id="3.40.430.10:FF:000001">
    <property type="entry name" value="Dihydrofolate reductase"/>
    <property type="match status" value="1"/>
</dbReference>
<comment type="similarity">
    <text evidence="2 8 9">Belongs to the dihydrofolate reductase family.</text>
</comment>
<keyword evidence="5 8" id="KW-0521">NADP</keyword>
<accession>A0A369CH73</accession>
<evidence type="ECO:0000256" key="7">
    <source>
        <dbReference type="ARBA" id="ARBA00025067"/>
    </source>
</evidence>
<comment type="pathway">
    <text evidence="1 8">Cofactor biosynthesis; tetrahydrofolate biosynthesis; 5,6,7,8-tetrahydrofolate from 7,8-dihydrofolate: step 1/1.</text>
</comment>
<evidence type="ECO:0000256" key="4">
    <source>
        <dbReference type="ARBA" id="ARBA00022563"/>
    </source>
</evidence>
<dbReference type="GO" id="GO:0046655">
    <property type="term" value="P:folic acid metabolic process"/>
    <property type="evidence" value="ECO:0007669"/>
    <property type="project" value="TreeGrafter"/>
</dbReference>
<dbReference type="NCBIfam" id="NF008037">
    <property type="entry name" value="PRK10769.1"/>
    <property type="match status" value="1"/>
</dbReference>
<dbReference type="RefSeq" id="WP_114277926.1">
    <property type="nucleotide sequence ID" value="NZ_QPJY01000001.1"/>
</dbReference>
<dbReference type="PIRSF" id="PIRSF000194">
    <property type="entry name" value="DHFR"/>
    <property type="match status" value="1"/>
</dbReference>
<dbReference type="InterPro" id="IPR012259">
    <property type="entry name" value="DHFR"/>
</dbReference>
<dbReference type="EC" id="1.5.1.3" evidence="3 8"/>
<dbReference type="InterPro" id="IPR001796">
    <property type="entry name" value="DHFR_dom"/>
</dbReference>
<keyword evidence="6 8" id="KW-0560">Oxidoreductase</keyword>
<dbReference type="GO" id="GO:0046452">
    <property type="term" value="P:dihydrofolate metabolic process"/>
    <property type="evidence" value="ECO:0007669"/>
    <property type="project" value="TreeGrafter"/>
</dbReference>
<evidence type="ECO:0000256" key="5">
    <source>
        <dbReference type="ARBA" id="ARBA00022857"/>
    </source>
</evidence>
<evidence type="ECO:0000259" key="10">
    <source>
        <dbReference type="PROSITE" id="PS51330"/>
    </source>
</evidence>
<keyword evidence="4 8" id="KW-0554">One-carbon metabolism</keyword>
<dbReference type="EMBL" id="QPJY01000001">
    <property type="protein sequence ID" value="RCX33043.1"/>
    <property type="molecule type" value="Genomic_DNA"/>
</dbReference>
<evidence type="ECO:0000256" key="1">
    <source>
        <dbReference type="ARBA" id="ARBA00004903"/>
    </source>
</evidence>
<dbReference type="Proteomes" id="UP000252707">
    <property type="component" value="Unassembled WGS sequence"/>
</dbReference>
<feature type="domain" description="DHFR" evidence="10">
    <location>
        <begin position="2"/>
        <end position="160"/>
    </location>
</feature>
<dbReference type="CDD" id="cd00209">
    <property type="entry name" value="DHFR"/>
    <property type="match status" value="1"/>
</dbReference>
<evidence type="ECO:0000313" key="12">
    <source>
        <dbReference type="Proteomes" id="UP000252707"/>
    </source>
</evidence>
<evidence type="ECO:0000256" key="3">
    <source>
        <dbReference type="ARBA" id="ARBA00012856"/>
    </source>
</evidence>
<dbReference type="PROSITE" id="PS00075">
    <property type="entry name" value="DHFR_1"/>
    <property type="match status" value="1"/>
</dbReference>
<evidence type="ECO:0000256" key="8">
    <source>
        <dbReference type="PIRNR" id="PIRNR000194"/>
    </source>
</evidence>
<evidence type="ECO:0000313" key="11">
    <source>
        <dbReference type="EMBL" id="RCX33043.1"/>
    </source>
</evidence>
<dbReference type="GO" id="GO:0006730">
    <property type="term" value="P:one-carbon metabolic process"/>
    <property type="evidence" value="ECO:0007669"/>
    <property type="project" value="UniProtKB-KW"/>
</dbReference>
<dbReference type="UniPathway" id="UPA00077">
    <property type="reaction ID" value="UER00158"/>
</dbReference>
<dbReference type="GO" id="GO:0070401">
    <property type="term" value="F:NADP+ binding"/>
    <property type="evidence" value="ECO:0007669"/>
    <property type="project" value="UniProtKB-ARBA"/>
</dbReference>
<dbReference type="SUPFAM" id="SSF53597">
    <property type="entry name" value="Dihydrofolate reductase-like"/>
    <property type="match status" value="1"/>
</dbReference>